<name>A0A1I8GYR2_9PLAT</name>
<evidence type="ECO:0000313" key="2">
    <source>
        <dbReference type="Proteomes" id="UP000095280"/>
    </source>
</evidence>
<evidence type="ECO:0000313" key="3">
    <source>
        <dbReference type="WBParaSite" id="maker-uti_cns_0003570-snap-gene-0.9-mRNA-1"/>
    </source>
</evidence>
<feature type="compositionally biased region" description="Low complexity" evidence="1">
    <location>
        <begin position="23"/>
        <end position="32"/>
    </location>
</feature>
<feature type="region of interest" description="Disordered" evidence="1">
    <location>
        <begin position="1"/>
        <end position="32"/>
    </location>
</feature>
<protein>
    <submittedName>
        <fullName evidence="3">Uncharacterized protein</fullName>
    </submittedName>
</protein>
<dbReference type="WBParaSite" id="maker-uti_cns_0003570-snap-gene-0.9-mRNA-1">
    <property type="protein sequence ID" value="maker-uti_cns_0003570-snap-gene-0.9-mRNA-1"/>
    <property type="gene ID" value="maker-uti_cns_0003570-snap-gene-0.9"/>
</dbReference>
<reference evidence="3" key="1">
    <citation type="submission" date="2016-11" db="UniProtKB">
        <authorList>
            <consortium name="WormBaseParasite"/>
        </authorList>
    </citation>
    <scope>IDENTIFICATION</scope>
</reference>
<accession>A0A1I8GYR2</accession>
<dbReference type="AlphaFoldDB" id="A0A1I8GYR2"/>
<dbReference type="Proteomes" id="UP000095280">
    <property type="component" value="Unplaced"/>
</dbReference>
<proteinExistence type="predicted"/>
<sequence>MDEKFGALGKPPGSSVESDDAAETGAGATGESPYVGKARYIAAAAAAAATVAFVRFSPPRLAASQHELSTPAGLGGDELLQPARSPLAASPQLLDYRQ</sequence>
<keyword evidence="2" id="KW-1185">Reference proteome</keyword>
<organism evidence="2 3">
    <name type="scientific">Macrostomum lignano</name>
    <dbReference type="NCBI Taxonomy" id="282301"/>
    <lineage>
        <taxon>Eukaryota</taxon>
        <taxon>Metazoa</taxon>
        <taxon>Spiralia</taxon>
        <taxon>Lophotrochozoa</taxon>
        <taxon>Platyhelminthes</taxon>
        <taxon>Rhabditophora</taxon>
        <taxon>Macrostomorpha</taxon>
        <taxon>Macrostomida</taxon>
        <taxon>Macrostomidae</taxon>
        <taxon>Macrostomum</taxon>
    </lineage>
</organism>
<feature type="region of interest" description="Disordered" evidence="1">
    <location>
        <begin position="67"/>
        <end position="98"/>
    </location>
</feature>
<evidence type="ECO:0000256" key="1">
    <source>
        <dbReference type="SAM" id="MobiDB-lite"/>
    </source>
</evidence>